<reference evidence="1 2" key="1">
    <citation type="submission" date="2020-06" db="EMBL/GenBank/DDBJ databases">
        <title>Sulfitobacter algicola sp. nov., isolated from green algae.</title>
        <authorList>
            <person name="Wang C."/>
        </authorList>
    </citation>
    <scope>NUCLEOTIDE SEQUENCE [LARGE SCALE GENOMIC DNA]</scope>
    <source>
        <strain evidence="1 2">1151</strain>
    </source>
</reference>
<sequence length="144" mass="16056">MKIVFLLVIVLIACGLLYIRFAPSEEAKWHTSSYPMVPGDHASEGGFAKVMFIDAAPQDALVEMDRIIMETPRTTRLAGTTDQGMVTYVTRSLLMGFPDYTTVEAQTVAEGTILIINSRLRFGQSDMGVNQKRLMGWMQDFNLS</sequence>
<dbReference type="Pfam" id="PF07386">
    <property type="entry name" value="DUF1499"/>
    <property type="match status" value="1"/>
</dbReference>
<dbReference type="RefSeq" id="WP_174138558.1">
    <property type="nucleotide sequence ID" value="NZ_JABUFE010000006.1"/>
</dbReference>
<proteinExistence type="predicted"/>
<organism evidence="1 2">
    <name type="scientific">Parasulfitobacter algicola</name>
    <dbReference type="NCBI Taxonomy" id="2614809"/>
    <lineage>
        <taxon>Bacteria</taxon>
        <taxon>Pseudomonadati</taxon>
        <taxon>Pseudomonadota</taxon>
        <taxon>Alphaproteobacteria</taxon>
        <taxon>Rhodobacterales</taxon>
        <taxon>Roseobacteraceae</taxon>
        <taxon>Parasulfitobacter</taxon>
    </lineage>
</organism>
<name>A0ABX2IRH7_9RHOB</name>
<evidence type="ECO:0000313" key="1">
    <source>
        <dbReference type="EMBL" id="NSX55501.1"/>
    </source>
</evidence>
<dbReference type="EMBL" id="JABUFE010000006">
    <property type="protein sequence ID" value="NSX55501.1"/>
    <property type="molecule type" value="Genomic_DNA"/>
</dbReference>
<gene>
    <name evidence="1" type="ORF">HRQ87_11860</name>
</gene>
<dbReference type="InterPro" id="IPR010865">
    <property type="entry name" value="DUF1499"/>
</dbReference>
<dbReference type="Proteomes" id="UP000777935">
    <property type="component" value="Unassembled WGS sequence"/>
</dbReference>
<keyword evidence="2" id="KW-1185">Reference proteome</keyword>
<evidence type="ECO:0000313" key="2">
    <source>
        <dbReference type="Proteomes" id="UP000777935"/>
    </source>
</evidence>
<protein>
    <submittedName>
        <fullName evidence="1">DUF1499 domain-containing protein</fullName>
    </submittedName>
</protein>
<accession>A0ABX2IRH7</accession>
<comment type="caution">
    <text evidence="1">The sequence shown here is derived from an EMBL/GenBank/DDBJ whole genome shotgun (WGS) entry which is preliminary data.</text>
</comment>